<feature type="transmembrane region" description="Helical" evidence="1">
    <location>
        <begin position="59"/>
        <end position="80"/>
    </location>
</feature>
<name>A0ABM7MEQ0_9GAMM</name>
<keyword evidence="1" id="KW-0812">Transmembrane</keyword>
<organism evidence="2 3">
    <name type="scientific">Thiomicrorhabdus immobilis</name>
    <dbReference type="NCBI Taxonomy" id="2791037"/>
    <lineage>
        <taxon>Bacteria</taxon>
        <taxon>Pseudomonadati</taxon>
        <taxon>Pseudomonadota</taxon>
        <taxon>Gammaproteobacteria</taxon>
        <taxon>Thiotrichales</taxon>
        <taxon>Piscirickettsiaceae</taxon>
        <taxon>Thiomicrorhabdus</taxon>
    </lineage>
</organism>
<feature type="transmembrane region" description="Helical" evidence="1">
    <location>
        <begin position="32"/>
        <end position="53"/>
    </location>
</feature>
<protein>
    <submittedName>
        <fullName evidence="2">Uncharacterized protein</fullName>
    </submittedName>
</protein>
<dbReference type="Proteomes" id="UP001054820">
    <property type="component" value="Chromosome"/>
</dbReference>
<evidence type="ECO:0000313" key="3">
    <source>
        <dbReference type="Proteomes" id="UP001054820"/>
    </source>
</evidence>
<dbReference type="EMBL" id="AP024202">
    <property type="protein sequence ID" value="BCN93899.1"/>
    <property type="molecule type" value="Genomic_DNA"/>
</dbReference>
<sequence length="92" mass="10259">MKNFFKTLFKPLLNLFEQGDDAYNYRPSHRKILAVMGVLFLIIAAVALYFGMATGVTEALLPVVLFAAIGVVCLIVAWLGSDRAVAKIWRNR</sequence>
<keyword evidence="1" id="KW-1133">Transmembrane helix</keyword>
<keyword evidence="3" id="KW-1185">Reference proteome</keyword>
<keyword evidence="1" id="KW-0472">Membrane</keyword>
<accession>A0ABM7MEQ0</accession>
<evidence type="ECO:0000256" key="1">
    <source>
        <dbReference type="SAM" id="Phobius"/>
    </source>
</evidence>
<dbReference type="RefSeq" id="WP_237261378.1">
    <property type="nucleotide sequence ID" value="NZ_AP024202.1"/>
</dbReference>
<reference evidence="2" key="1">
    <citation type="journal article" date="2022" name="Arch. Microbiol.">
        <title>Thiomicrorhabdus immobilis sp. nov., a mesophilic sulfur-oxidizing bacterium isolated from sediment of a brackish lake in northern Japan.</title>
        <authorList>
            <person name="Kojima H."/>
            <person name="Mochizuki J."/>
            <person name="Kanda M."/>
            <person name="Watanabe T."/>
            <person name="Fukui M."/>
        </authorList>
    </citation>
    <scope>NUCLEOTIDE SEQUENCE</scope>
    <source>
        <strain evidence="2">Am19</strain>
    </source>
</reference>
<gene>
    <name evidence="2" type="ORF">THMIRHAM_16840</name>
</gene>
<evidence type="ECO:0000313" key="2">
    <source>
        <dbReference type="EMBL" id="BCN93899.1"/>
    </source>
</evidence>
<proteinExistence type="predicted"/>